<feature type="domain" description="MoaB/Mog" evidence="8">
    <location>
        <begin position="203"/>
        <end position="339"/>
    </location>
</feature>
<dbReference type="Gene3D" id="2.40.340.10">
    <property type="entry name" value="MoeA, C-terminal, domain IV"/>
    <property type="match status" value="1"/>
</dbReference>
<dbReference type="STRING" id="196164.gene:10741709"/>
<keyword evidence="7" id="KW-0808">Transferase</keyword>
<comment type="similarity">
    <text evidence="3 7">Belongs to the MoeA family.</text>
</comment>
<evidence type="ECO:0000256" key="6">
    <source>
        <dbReference type="ARBA" id="ARBA00047317"/>
    </source>
</evidence>
<dbReference type="NCBIfam" id="TIGR00177">
    <property type="entry name" value="molyb_syn"/>
    <property type="match status" value="1"/>
</dbReference>
<dbReference type="NCBIfam" id="NF045515">
    <property type="entry name" value="Glp_gephyrin"/>
    <property type="match status" value="1"/>
</dbReference>
<evidence type="ECO:0000256" key="5">
    <source>
        <dbReference type="ARBA" id="ARBA00023150"/>
    </source>
</evidence>
<evidence type="ECO:0000256" key="2">
    <source>
        <dbReference type="ARBA" id="ARBA00005046"/>
    </source>
</evidence>
<comment type="function">
    <text evidence="1 7">Catalyzes the insertion of molybdate into adenylated molybdopterin with the concomitant release of AMP.</text>
</comment>
<sequence length="429" mass="44011">MMRVSCSPTAPCPPSVGDQIMSTASITDHLTRVLSLCTPAPPVTLPVTEAVGCVLATDAHAVLPVPPFSNSAMDGFLVRASDLADGSDLTLPVTGDVPAGGEAITPAPGTAVRIMTGAPITDPHGLVVIPVEDTSAEPGPQDLPETVTIHSYRGRSHIRPRGDNVDTGDVLARDGDTVDAGLLAGLISAGVREVSVFPTPAVTVLSSGDELVDARSAPTTEQIPDSNRPMVAQLLRELGITCVTELHTGDDPAEFTAALRRAGEHSDLIITTGGVAAGAFDVVKAVMNTGEMWFGHVDMQPGKTQGAGTWGGVPVLCLPGNPVAAYVSFLMFVIPAVSKLRGRDAPATLDSRPRVTATARSPFPTAKAKNLIVPVRLTWDADGAGAAPFTRAGRGSHFVASLNGVGGFALIPPGATGLQPGGQVTVYLT</sequence>
<comment type="catalytic activity">
    <reaction evidence="6">
        <text>adenylyl-molybdopterin + molybdate = Mo-molybdopterin + AMP + H(+)</text>
        <dbReference type="Rhea" id="RHEA:35047"/>
        <dbReference type="ChEBI" id="CHEBI:15378"/>
        <dbReference type="ChEBI" id="CHEBI:36264"/>
        <dbReference type="ChEBI" id="CHEBI:62727"/>
        <dbReference type="ChEBI" id="CHEBI:71302"/>
        <dbReference type="ChEBI" id="CHEBI:456215"/>
        <dbReference type="EC" id="2.10.1.1"/>
    </reaction>
</comment>
<dbReference type="PANTHER" id="PTHR10192">
    <property type="entry name" value="MOLYBDOPTERIN BIOSYNTHESIS PROTEIN"/>
    <property type="match status" value="1"/>
</dbReference>
<dbReference type="Gene3D" id="3.40.980.10">
    <property type="entry name" value="MoaB/Mog-like domain"/>
    <property type="match status" value="1"/>
</dbReference>
<proteinExistence type="inferred from homology"/>
<dbReference type="AlphaFoldDB" id="Q8FQ35"/>
<evidence type="ECO:0000259" key="8">
    <source>
        <dbReference type="SMART" id="SM00852"/>
    </source>
</evidence>
<dbReference type="InterPro" id="IPR005110">
    <property type="entry name" value="MoeA_linker/N"/>
</dbReference>
<dbReference type="InterPro" id="IPR038987">
    <property type="entry name" value="MoeA-like"/>
</dbReference>
<dbReference type="EMBL" id="BA000035">
    <property type="protein sequence ID" value="BAC18110.1"/>
    <property type="molecule type" value="Genomic_DNA"/>
</dbReference>
<dbReference type="Pfam" id="PF03454">
    <property type="entry name" value="MoeA_C"/>
    <property type="match status" value="1"/>
</dbReference>
<name>Q8FQ35_COREF</name>
<dbReference type="KEGG" id="cef:CE1300"/>
<dbReference type="GO" id="GO:0046872">
    <property type="term" value="F:metal ion binding"/>
    <property type="evidence" value="ECO:0007669"/>
    <property type="project" value="UniProtKB-UniRule"/>
</dbReference>
<dbReference type="InterPro" id="IPR036688">
    <property type="entry name" value="MoeA_C_domain_IV_sf"/>
</dbReference>
<dbReference type="HOGENOM" id="CLU_010186_7_0_11"/>
<dbReference type="PANTHER" id="PTHR10192:SF5">
    <property type="entry name" value="GEPHYRIN"/>
    <property type="match status" value="1"/>
</dbReference>
<dbReference type="CDD" id="cd00887">
    <property type="entry name" value="MoeA"/>
    <property type="match status" value="1"/>
</dbReference>
<evidence type="ECO:0000256" key="4">
    <source>
        <dbReference type="ARBA" id="ARBA00022505"/>
    </source>
</evidence>
<dbReference type="GO" id="GO:0006777">
    <property type="term" value="P:Mo-molybdopterin cofactor biosynthetic process"/>
    <property type="evidence" value="ECO:0007669"/>
    <property type="project" value="UniProtKB-UniRule"/>
</dbReference>
<evidence type="ECO:0000256" key="1">
    <source>
        <dbReference type="ARBA" id="ARBA00002901"/>
    </source>
</evidence>
<dbReference type="GO" id="GO:0005829">
    <property type="term" value="C:cytosol"/>
    <property type="evidence" value="ECO:0007669"/>
    <property type="project" value="TreeGrafter"/>
</dbReference>
<dbReference type="GO" id="GO:0061599">
    <property type="term" value="F:molybdopterin molybdotransferase activity"/>
    <property type="evidence" value="ECO:0007669"/>
    <property type="project" value="UniProtKB-UniRule"/>
</dbReference>
<dbReference type="EC" id="2.10.1.1" evidence="7"/>
<evidence type="ECO:0000256" key="3">
    <source>
        <dbReference type="ARBA" id="ARBA00010763"/>
    </source>
</evidence>
<keyword evidence="7" id="KW-0479">Metal-binding</keyword>
<evidence type="ECO:0000256" key="7">
    <source>
        <dbReference type="RuleBase" id="RU365090"/>
    </source>
</evidence>
<dbReference type="InterPro" id="IPR036135">
    <property type="entry name" value="MoeA_linker/N_sf"/>
</dbReference>
<dbReference type="SUPFAM" id="SSF53218">
    <property type="entry name" value="Molybdenum cofactor biosynthesis proteins"/>
    <property type="match status" value="1"/>
</dbReference>
<organism evidence="9 10">
    <name type="scientific">Corynebacterium efficiens (strain DSM 44549 / YS-314 / AJ 12310 / JCM 11189 / NBRC 100395)</name>
    <dbReference type="NCBI Taxonomy" id="196164"/>
    <lineage>
        <taxon>Bacteria</taxon>
        <taxon>Bacillati</taxon>
        <taxon>Actinomycetota</taxon>
        <taxon>Actinomycetes</taxon>
        <taxon>Mycobacteriales</taxon>
        <taxon>Corynebacteriaceae</taxon>
        <taxon>Corynebacterium</taxon>
    </lineage>
</organism>
<dbReference type="eggNOG" id="COG0303">
    <property type="taxonomic scope" value="Bacteria"/>
</dbReference>
<accession>Q8FQ35</accession>
<keyword evidence="4 7" id="KW-0500">Molybdenum</keyword>
<dbReference type="Pfam" id="PF03453">
    <property type="entry name" value="MoeA_N"/>
    <property type="match status" value="1"/>
</dbReference>
<comment type="cofactor">
    <cofactor evidence="7">
        <name>Mg(2+)</name>
        <dbReference type="ChEBI" id="CHEBI:18420"/>
    </cofactor>
</comment>
<dbReference type="OrthoDB" id="9804758at2"/>
<evidence type="ECO:0000313" key="9">
    <source>
        <dbReference type="EMBL" id="BAC18110.1"/>
    </source>
</evidence>
<dbReference type="SMART" id="SM00852">
    <property type="entry name" value="MoCF_biosynth"/>
    <property type="match status" value="1"/>
</dbReference>
<dbReference type="Proteomes" id="UP000001409">
    <property type="component" value="Chromosome"/>
</dbReference>
<dbReference type="InterPro" id="IPR036425">
    <property type="entry name" value="MoaB/Mog-like_dom_sf"/>
</dbReference>
<comment type="pathway">
    <text evidence="2 7">Cofactor biosynthesis; molybdopterin biosynthesis.</text>
</comment>
<evidence type="ECO:0000313" key="10">
    <source>
        <dbReference type="Proteomes" id="UP000001409"/>
    </source>
</evidence>
<protein>
    <recommendedName>
        <fullName evidence="7">Molybdopterin molybdenumtransferase</fullName>
        <ecNumber evidence="7">2.10.1.1</ecNumber>
    </recommendedName>
</protein>
<reference evidence="9 10" key="1">
    <citation type="journal article" date="2003" name="Genome Res.">
        <title>Comparative complete genome sequence analysis of the amino acid replacements responsible for the thermostability of Corynebacterium efficiens.</title>
        <authorList>
            <person name="Nishio Y."/>
            <person name="Nakamura Y."/>
            <person name="Kawarabayasi Y."/>
            <person name="Usuda Y."/>
            <person name="Kimura E."/>
            <person name="Sugimoto S."/>
            <person name="Matsui K."/>
            <person name="Yamagishi A."/>
            <person name="Kikuchi H."/>
            <person name="Ikeo K."/>
            <person name="Gojobori T."/>
        </authorList>
    </citation>
    <scope>NUCLEOTIDE SEQUENCE [LARGE SCALE GENOMIC DNA]</scope>
    <source>
        <strain evidence="10">DSM 44549 / YS-314 / AJ 12310 / JCM 11189 / NBRC 100395</strain>
    </source>
</reference>
<keyword evidence="10" id="KW-1185">Reference proteome</keyword>
<dbReference type="Gene3D" id="3.90.105.10">
    <property type="entry name" value="Molybdopterin biosynthesis moea protein, domain 2"/>
    <property type="match status" value="1"/>
</dbReference>
<dbReference type="Pfam" id="PF00994">
    <property type="entry name" value="MoCF_biosynth"/>
    <property type="match status" value="1"/>
</dbReference>
<dbReference type="InterPro" id="IPR005111">
    <property type="entry name" value="MoeA_C_domain_IV"/>
</dbReference>
<keyword evidence="7" id="KW-0460">Magnesium</keyword>
<dbReference type="UniPathway" id="UPA00344"/>
<keyword evidence="5 7" id="KW-0501">Molybdenum cofactor biosynthesis</keyword>
<dbReference type="Gene3D" id="2.170.190.11">
    <property type="entry name" value="Molybdopterin biosynthesis moea protein, domain 3"/>
    <property type="match status" value="1"/>
</dbReference>
<dbReference type="SUPFAM" id="SSF63882">
    <property type="entry name" value="MoeA N-terminal region -like"/>
    <property type="match status" value="1"/>
</dbReference>
<dbReference type="SUPFAM" id="SSF63867">
    <property type="entry name" value="MoeA C-terminal domain-like"/>
    <property type="match status" value="1"/>
</dbReference>
<dbReference type="InterPro" id="IPR001453">
    <property type="entry name" value="MoaB/Mog_dom"/>
</dbReference>